<reference evidence="2" key="1">
    <citation type="submission" date="2021-02" db="EMBL/GenBank/DDBJ databases">
        <title>First Annotated Genome of the Yellow-green Alga Tribonema minus.</title>
        <authorList>
            <person name="Mahan K.M."/>
        </authorList>
    </citation>
    <scope>NUCLEOTIDE SEQUENCE</scope>
    <source>
        <strain evidence="2">UTEX B ZZ1240</strain>
    </source>
</reference>
<accession>A0A835ZAA9</accession>
<dbReference type="SUPFAM" id="SSF54695">
    <property type="entry name" value="POZ domain"/>
    <property type="match status" value="1"/>
</dbReference>
<feature type="domain" description="BTB" evidence="1">
    <location>
        <begin position="65"/>
        <end position="152"/>
    </location>
</feature>
<dbReference type="OrthoDB" id="45365at2759"/>
<protein>
    <recommendedName>
        <fullName evidence="1">BTB domain-containing protein</fullName>
    </recommendedName>
</protein>
<dbReference type="AlphaFoldDB" id="A0A835ZAA9"/>
<keyword evidence="3" id="KW-1185">Reference proteome</keyword>
<evidence type="ECO:0000313" key="2">
    <source>
        <dbReference type="EMBL" id="KAG5185238.1"/>
    </source>
</evidence>
<gene>
    <name evidence="2" type="ORF">JKP88DRAFT_268365</name>
</gene>
<proteinExistence type="predicted"/>
<dbReference type="InterPro" id="IPR011333">
    <property type="entry name" value="SKP1/BTB/POZ_sf"/>
</dbReference>
<name>A0A835ZAA9_9STRA</name>
<dbReference type="EMBL" id="JAFCMP010000136">
    <property type="protein sequence ID" value="KAG5185238.1"/>
    <property type="molecule type" value="Genomic_DNA"/>
</dbReference>
<dbReference type="InterPro" id="IPR000210">
    <property type="entry name" value="BTB/POZ_dom"/>
</dbReference>
<comment type="caution">
    <text evidence="2">The sequence shown here is derived from an EMBL/GenBank/DDBJ whole genome shotgun (WGS) entry which is preliminary data.</text>
</comment>
<dbReference type="CDD" id="cd14733">
    <property type="entry name" value="BACK"/>
    <property type="match status" value="1"/>
</dbReference>
<organism evidence="2 3">
    <name type="scientific">Tribonema minus</name>
    <dbReference type="NCBI Taxonomy" id="303371"/>
    <lineage>
        <taxon>Eukaryota</taxon>
        <taxon>Sar</taxon>
        <taxon>Stramenopiles</taxon>
        <taxon>Ochrophyta</taxon>
        <taxon>PX clade</taxon>
        <taxon>Xanthophyceae</taxon>
        <taxon>Tribonematales</taxon>
        <taxon>Tribonemataceae</taxon>
        <taxon>Tribonema</taxon>
    </lineage>
</organism>
<dbReference type="Gene3D" id="3.30.710.10">
    <property type="entry name" value="Potassium Channel Kv1.1, Chain A"/>
    <property type="match status" value="1"/>
</dbReference>
<dbReference type="Proteomes" id="UP000664859">
    <property type="component" value="Unassembled WGS sequence"/>
</dbReference>
<dbReference type="Pfam" id="PF00651">
    <property type="entry name" value="BTB"/>
    <property type="match status" value="1"/>
</dbReference>
<evidence type="ECO:0000313" key="3">
    <source>
        <dbReference type="Proteomes" id="UP000664859"/>
    </source>
</evidence>
<evidence type="ECO:0000259" key="1">
    <source>
        <dbReference type="Pfam" id="PF00651"/>
    </source>
</evidence>
<dbReference type="Gene3D" id="1.25.40.420">
    <property type="match status" value="1"/>
</dbReference>
<sequence>MQSEDDGADPELHQADASNLVQLGGQPSDLQLLFDDMKNAARLLEINPVQSLRTVDVHAGEGPCSRVIRANWGVLSARVPMLSAMARGNWIETQGEGALTLSFPELNPNSIASLVQYAYAAVATVRRDGSALQDLLVAARYWQMDAVESGTVTAICSCLNPENAMDIISLSLQLGCDKLLRSAGAFICAGMDGILRGSAFLSSDEPAFRWLLQQPGLAVDEGLLAARALDWLACHTPSASGSSGSSGSGGRSCSSDAAAFITANITWCELSPWSLMNLHLHSSLAQDSACAISSCIARALAAATDGAAAGDDAFAAECALSQLRRRRSPVLQFWAGTGFVWERQVCANTRDGTHTPLLGPDGVLDLRRPGSIVKFMVTLRRQGHTWQHTVRSAQFAGYPSPALTHVAGTFDGTTLRIYVNSACSTRVVPDWGNEGLSRAHAPDSEVLPFDGDFCISDNATAVGQKVPCVIAALSLRLNRVLQPAQFLQCPPVNATLPA</sequence>